<protein>
    <submittedName>
        <fullName evidence="2">Uncharacterized protein</fullName>
    </submittedName>
</protein>
<evidence type="ECO:0000313" key="3">
    <source>
        <dbReference type="Proteomes" id="UP000054988"/>
    </source>
</evidence>
<dbReference type="AlphaFoldDB" id="A0A0W0FBW9"/>
<name>A0A0W0FBW9_MONRR</name>
<proteinExistence type="predicted"/>
<gene>
    <name evidence="2" type="ORF">WG66_13599</name>
</gene>
<dbReference type="EMBL" id="LATX01002133">
    <property type="protein sequence ID" value="KTB33817.1"/>
    <property type="molecule type" value="Genomic_DNA"/>
</dbReference>
<sequence length="285" mass="33718">MTLDVLLLRPWVPCANTSINDGQTGRYGTPYRRTFHRNVLFDRIARIFRLLGQRYLVPLQRFIPIYAWRYLLSTAGPQKRTSRHGILGWLLDVVRNALGCIARRAVGYDMYRNEVVEQRYWDSVEGYRRRLESSDASREREGKEKAQRRSSTPARWPTVEENASSIPVIRYYQPALPPIRSSKKSAKRADSRIDESNEYHLPSKAFCKWHRMVYPPDSMHPTLAQASKLKKNFSNRDRREIHRISRMLPNEVVFNSKRGWTPKYKDMWKTWLERKGPDLCIIFEE</sequence>
<dbReference type="Proteomes" id="UP000054988">
    <property type="component" value="Unassembled WGS sequence"/>
</dbReference>
<comment type="caution">
    <text evidence="2">The sequence shown here is derived from an EMBL/GenBank/DDBJ whole genome shotgun (WGS) entry which is preliminary data.</text>
</comment>
<evidence type="ECO:0000313" key="2">
    <source>
        <dbReference type="EMBL" id="KTB33817.1"/>
    </source>
</evidence>
<reference evidence="2 3" key="1">
    <citation type="submission" date="2015-12" db="EMBL/GenBank/DDBJ databases">
        <title>Draft genome sequence of Moniliophthora roreri, the causal agent of frosty pod rot of cacao.</title>
        <authorList>
            <person name="Aime M.C."/>
            <person name="Diaz-Valderrama J.R."/>
            <person name="Kijpornyongpan T."/>
            <person name="Phillips-Mora W."/>
        </authorList>
    </citation>
    <scope>NUCLEOTIDE SEQUENCE [LARGE SCALE GENOMIC DNA]</scope>
    <source>
        <strain evidence="2 3">MCA 2952</strain>
    </source>
</reference>
<organism evidence="2 3">
    <name type="scientific">Moniliophthora roreri</name>
    <name type="common">Frosty pod rot fungus</name>
    <name type="synonym">Monilia roreri</name>
    <dbReference type="NCBI Taxonomy" id="221103"/>
    <lineage>
        <taxon>Eukaryota</taxon>
        <taxon>Fungi</taxon>
        <taxon>Dikarya</taxon>
        <taxon>Basidiomycota</taxon>
        <taxon>Agaricomycotina</taxon>
        <taxon>Agaricomycetes</taxon>
        <taxon>Agaricomycetidae</taxon>
        <taxon>Agaricales</taxon>
        <taxon>Marasmiineae</taxon>
        <taxon>Marasmiaceae</taxon>
        <taxon>Moniliophthora</taxon>
    </lineage>
</organism>
<feature type="region of interest" description="Disordered" evidence="1">
    <location>
        <begin position="132"/>
        <end position="159"/>
    </location>
</feature>
<accession>A0A0W0FBW9</accession>
<evidence type="ECO:0000256" key="1">
    <source>
        <dbReference type="SAM" id="MobiDB-lite"/>
    </source>
</evidence>
<feature type="compositionally biased region" description="Basic and acidic residues" evidence="1">
    <location>
        <begin position="132"/>
        <end position="147"/>
    </location>
</feature>